<dbReference type="GO" id="GO:0019205">
    <property type="term" value="F:nucleobase-containing compound kinase activity"/>
    <property type="evidence" value="ECO:0007669"/>
    <property type="project" value="InterPro"/>
</dbReference>
<proteinExistence type="predicted"/>
<protein>
    <recommendedName>
        <fullName evidence="7">Adenylate kinase 7</fullName>
    </recommendedName>
</protein>
<dbReference type="GO" id="GO:0005524">
    <property type="term" value="F:ATP binding"/>
    <property type="evidence" value="ECO:0007669"/>
    <property type="project" value="InterPro"/>
</dbReference>
<dbReference type="OrthoDB" id="10262413at2759"/>
<dbReference type="CDD" id="cd22967">
    <property type="entry name" value="DD_AK7"/>
    <property type="match status" value="1"/>
</dbReference>
<keyword evidence="1" id="KW-0808">Transferase</keyword>
<dbReference type="PANTHER" id="PTHR23359">
    <property type="entry name" value="NUCLEOTIDE KINASE"/>
    <property type="match status" value="1"/>
</dbReference>
<dbReference type="CDD" id="cd01428">
    <property type="entry name" value="ADK"/>
    <property type="match status" value="1"/>
</dbReference>
<evidence type="ECO:0000313" key="5">
    <source>
        <dbReference type="EnsemblMetazoa" id="XP_038075318.1"/>
    </source>
</evidence>
<dbReference type="Pfam" id="PF00406">
    <property type="entry name" value="ADK"/>
    <property type="match status" value="1"/>
</dbReference>
<dbReference type="AlphaFoldDB" id="A0A914BGD8"/>
<keyword evidence="6" id="KW-1185">Reference proteome</keyword>
<feature type="region of interest" description="Disordered" evidence="4">
    <location>
        <begin position="594"/>
        <end position="642"/>
    </location>
</feature>
<keyword evidence="2" id="KW-0547">Nucleotide-binding</keyword>
<dbReference type="RefSeq" id="XP_038075318.1">
    <property type="nucleotide sequence ID" value="XM_038219390.1"/>
</dbReference>
<evidence type="ECO:0000256" key="4">
    <source>
        <dbReference type="SAM" id="MobiDB-lite"/>
    </source>
</evidence>
<keyword evidence="3" id="KW-0418">Kinase</keyword>
<evidence type="ECO:0008006" key="7">
    <source>
        <dbReference type="Google" id="ProtNLM"/>
    </source>
</evidence>
<name>A0A914BGD8_PATMI</name>
<evidence type="ECO:0000313" key="6">
    <source>
        <dbReference type="Proteomes" id="UP000887568"/>
    </source>
</evidence>
<dbReference type="Gene3D" id="3.40.50.300">
    <property type="entry name" value="P-loop containing nucleotide triphosphate hydrolases"/>
    <property type="match status" value="1"/>
</dbReference>
<dbReference type="SUPFAM" id="SSF51735">
    <property type="entry name" value="NAD(P)-binding Rossmann-fold domains"/>
    <property type="match status" value="1"/>
</dbReference>
<evidence type="ECO:0000256" key="1">
    <source>
        <dbReference type="ARBA" id="ARBA00022679"/>
    </source>
</evidence>
<dbReference type="Gene3D" id="3.40.50.720">
    <property type="entry name" value="NAD(P)-binding Rossmann-like Domain"/>
    <property type="match status" value="1"/>
</dbReference>
<dbReference type="InterPro" id="IPR000850">
    <property type="entry name" value="Adenylat/UMP-CMP_kin"/>
</dbReference>
<sequence length="711" mass="81074">MAEEESETTGGKIGSKRIFVNHVDCYHGKNIGKYLSNCIVGASLEEIEEEEEDDASVKSDVVGPPKEGTYHIIGSLKNPNKPKPAWVQEIISFPEKEQMLEHLAECDVVVYDINEDPSQIDEASWAVSALHAELERFESPKMFVLISSIMTWAKSKPVDPDDTEIPFTEEDYRRRKPHSNFKAHISAEKLVIKLGKTNKAKFVTYVIASGLTYGGGENIFHYLYKAAWHGEIEALQCFGNGMNILPTIHVKDLAGVIQNIADARPKTRYLLAVDDSQNSLEEIVKCISTNLGNGKVKHITKEDALLSKGLSQQDFDMLLTNLRMDGVYTKENMNIRWVSERGIIENIPQIIQEFKATRGLLPMRGCVLGPPAVGKTCVVAALCKHYKLHHIKIKDVIDEAIEVLEKSAARADADENEDDDGKAQEDQELLEAIMESKESNNGRIEDQYILRFYRDKLHSMPCQNQGFILDGFPKTMEQAKELFAAEDEEEQDENSKVPIYDKTTMPELVASLEAPDDFLKKRVMNLPENTVAGTHNNEEGLIRRLTEYRAVNEEDTTVLNYFDELEIHPEHIDMTKEVDPNNATIVEQIVKIMGEPRNYGPTSDEVEEMERTETEKRLKKEQEEKEERERQEAEESALRDQREKEWAERLEEVKRQETEQLENQSIPLRNYLMKHVMPSLTQGLIECCKARPDDAIDFLAEYLFRNNPQVD</sequence>
<dbReference type="InterPro" id="IPR027417">
    <property type="entry name" value="P-loop_NTPase"/>
</dbReference>
<dbReference type="Gene3D" id="1.20.890.10">
    <property type="entry name" value="cAMP-dependent protein kinase regulatory subunit, dimerization-anchoring domain"/>
    <property type="match status" value="1"/>
</dbReference>
<dbReference type="GeneID" id="119743055"/>
<dbReference type="EnsemblMetazoa" id="XM_038219390.1">
    <property type="protein sequence ID" value="XP_038075318.1"/>
    <property type="gene ID" value="LOC119743055"/>
</dbReference>
<reference evidence="5" key="1">
    <citation type="submission" date="2022-11" db="UniProtKB">
        <authorList>
            <consortium name="EnsemblMetazoa"/>
        </authorList>
    </citation>
    <scope>IDENTIFICATION</scope>
</reference>
<feature type="compositionally biased region" description="Basic and acidic residues" evidence="4">
    <location>
        <begin position="609"/>
        <end position="642"/>
    </location>
</feature>
<dbReference type="Proteomes" id="UP000887568">
    <property type="component" value="Unplaced"/>
</dbReference>
<organism evidence="5 6">
    <name type="scientific">Patiria miniata</name>
    <name type="common">Bat star</name>
    <name type="synonym">Asterina miniata</name>
    <dbReference type="NCBI Taxonomy" id="46514"/>
    <lineage>
        <taxon>Eukaryota</taxon>
        <taxon>Metazoa</taxon>
        <taxon>Echinodermata</taxon>
        <taxon>Eleutherozoa</taxon>
        <taxon>Asterozoa</taxon>
        <taxon>Asteroidea</taxon>
        <taxon>Valvatacea</taxon>
        <taxon>Valvatida</taxon>
        <taxon>Asterinidae</taxon>
        <taxon>Patiria</taxon>
    </lineage>
</organism>
<dbReference type="InterPro" id="IPR007858">
    <property type="entry name" value="Dpy-30_motif"/>
</dbReference>
<evidence type="ECO:0000256" key="3">
    <source>
        <dbReference type="ARBA" id="ARBA00022777"/>
    </source>
</evidence>
<dbReference type="Pfam" id="PF05186">
    <property type="entry name" value="Dpy-30"/>
    <property type="match status" value="1"/>
</dbReference>
<dbReference type="InterPro" id="IPR047499">
    <property type="entry name" value="DD_AK7"/>
</dbReference>
<accession>A0A914BGD8</accession>
<dbReference type="InterPro" id="IPR036291">
    <property type="entry name" value="NAD(P)-bd_dom_sf"/>
</dbReference>
<dbReference type="SUPFAM" id="SSF52540">
    <property type="entry name" value="P-loop containing nucleoside triphosphate hydrolases"/>
    <property type="match status" value="1"/>
</dbReference>
<dbReference type="OMA" id="GHVEDDF"/>
<evidence type="ECO:0000256" key="2">
    <source>
        <dbReference type="ARBA" id="ARBA00022741"/>
    </source>
</evidence>
<dbReference type="GO" id="GO:0006139">
    <property type="term" value="P:nucleobase-containing compound metabolic process"/>
    <property type="evidence" value="ECO:0007669"/>
    <property type="project" value="InterPro"/>
</dbReference>